<gene>
    <name evidence="1" type="ORF">N5D63_10705</name>
</gene>
<protein>
    <submittedName>
        <fullName evidence="1">Uncharacterized protein</fullName>
    </submittedName>
</protein>
<organism evidence="1 2">
    <name type="scientific">Comamonas thiooxydans</name>
    <dbReference type="NCBI Taxonomy" id="363952"/>
    <lineage>
        <taxon>Bacteria</taxon>
        <taxon>Pseudomonadati</taxon>
        <taxon>Pseudomonadota</taxon>
        <taxon>Betaproteobacteria</taxon>
        <taxon>Burkholderiales</taxon>
        <taxon>Comamonadaceae</taxon>
        <taxon>Comamonas</taxon>
    </lineage>
</organism>
<dbReference type="AlphaFoldDB" id="A0AA42TTV9"/>
<dbReference type="EMBL" id="JAOCEK010000006">
    <property type="protein sequence ID" value="MDH1334605.1"/>
    <property type="molecule type" value="Genomic_DNA"/>
</dbReference>
<comment type="caution">
    <text evidence="1">The sequence shown here is derived from an EMBL/GenBank/DDBJ whole genome shotgun (WGS) entry which is preliminary data.</text>
</comment>
<reference evidence="1" key="1">
    <citation type="submission" date="2022-09" db="EMBL/GenBank/DDBJ databases">
        <title>Intensive care unit water sources are persistently colonized with multi-drug resistant bacteria and are the site of extensive horizontal gene transfer of antibiotic resistance genes.</title>
        <authorList>
            <person name="Diorio-Toth L."/>
        </authorList>
    </citation>
    <scope>NUCLEOTIDE SEQUENCE</scope>
    <source>
        <strain evidence="1">GD03832</strain>
    </source>
</reference>
<evidence type="ECO:0000313" key="1">
    <source>
        <dbReference type="EMBL" id="MDH1334605.1"/>
    </source>
</evidence>
<name>A0AA42TTV9_9BURK</name>
<dbReference type="Proteomes" id="UP001161065">
    <property type="component" value="Unassembled WGS sequence"/>
</dbReference>
<evidence type="ECO:0000313" key="2">
    <source>
        <dbReference type="Proteomes" id="UP001161065"/>
    </source>
</evidence>
<sequence>MHPYHLRWYRYRRLLAAVMTLPALDTSTPVPHELSGQWPCCFNGCAEAGHYVHASKPCMEPQSAMVLELADAALQVVESISQRTAAWQAFARCAVPQLGLGCLARLVALLQQYGPDEDAELAVLLWQGEISQQASLNAVQRLRRLVAFLQSQGITDAASWLQWRDVADAQAVVRDAPHQAPETIHALLWHLDSGRCDVPWVLTFARRVLGQAPAHGHVMLAIQEMAEAMNLSAKALARRIAWHERLFQALGDVPEFRLAWWRCVKRTLQAQLTNATSVKLQVQGVKEPLPLSLAVHLRQGQPMLTIQLPRAFGAAPAWPNLTMVQLRQEGWTSGLRLRLLLQGEGVLPAQLQLDIAKRRKAAQLQPLVFDRISATKWEISCCWCDGLWKPSSLDQAEVTTWAIDTALQVMEYVLVLKGMFGELQATKKP</sequence>
<proteinExistence type="predicted"/>
<accession>A0AA42TTV9</accession>
<dbReference type="RefSeq" id="WP_280008169.1">
    <property type="nucleotide sequence ID" value="NZ_JAOCEK010000006.1"/>
</dbReference>